<accession>A0AAW3NF89</accession>
<reference evidence="1 2" key="1">
    <citation type="submission" date="2015-11" db="EMBL/GenBank/DDBJ databases">
        <title>Expanding the genomic diversity of Burkholderia species for the development of highly accurate diagnostics.</title>
        <authorList>
            <person name="Sahl J."/>
            <person name="Keim P."/>
            <person name="Wagner D."/>
        </authorList>
    </citation>
    <scope>NUCLEOTIDE SEQUENCE [LARGE SCALE GENOMIC DNA]</scope>
    <source>
        <strain evidence="1 2">MSMB1137WGS</strain>
    </source>
</reference>
<sequence>MTMWQMLKGAFGIDVVTRPNGKTTLVLEYAGFVSNITPLPKIGNLLPELIAKEYTLKVRSPYIFGTDPLPDIQLYRHAKSVFMQRNGGQSPATAMAKYNRRTRELIRLNTISEIDSVLRDLRTALPSLNF</sequence>
<gene>
    <name evidence="1" type="ORF">WK53_30340</name>
</gene>
<protein>
    <submittedName>
        <fullName evidence="1">Uncharacterized protein</fullName>
    </submittedName>
</protein>
<proteinExistence type="predicted"/>
<dbReference type="EMBL" id="LPDO01000054">
    <property type="protein sequence ID" value="KVT56276.1"/>
    <property type="molecule type" value="Genomic_DNA"/>
</dbReference>
<dbReference type="AlphaFoldDB" id="A0AAW3NF89"/>
<dbReference type="Proteomes" id="UP000056732">
    <property type="component" value="Unassembled WGS sequence"/>
</dbReference>
<comment type="caution">
    <text evidence="1">The sequence shown here is derived from an EMBL/GenBank/DDBJ whole genome shotgun (WGS) entry which is preliminary data.</text>
</comment>
<name>A0AAW3NF89_9BURK</name>
<evidence type="ECO:0000313" key="2">
    <source>
        <dbReference type="Proteomes" id="UP000056732"/>
    </source>
</evidence>
<evidence type="ECO:0000313" key="1">
    <source>
        <dbReference type="EMBL" id="KVT56276.1"/>
    </source>
</evidence>
<organism evidence="1 2">
    <name type="scientific">Burkholderia ubonensis</name>
    <dbReference type="NCBI Taxonomy" id="101571"/>
    <lineage>
        <taxon>Bacteria</taxon>
        <taxon>Pseudomonadati</taxon>
        <taxon>Pseudomonadota</taxon>
        <taxon>Betaproteobacteria</taxon>
        <taxon>Burkholderiales</taxon>
        <taxon>Burkholderiaceae</taxon>
        <taxon>Burkholderia</taxon>
        <taxon>Burkholderia cepacia complex</taxon>
    </lineage>
</organism>